<dbReference type="GO" id="GO:0005840">
    <property type="term" value="C:ribosome"/>
    <property type="evidence" value="ECO:0007669"/>
    <property type="project" value="UniProtKB-KW"/>
</dbReference>
<name>A0AAW6TZ79_9BACT</name>
<dbReference type="InterPro" id="IPR020930">
    <property type="entry name" value="Ribosomal_uL5_bac-type"/>
</dbReference>
<evidence type="ECO:0000256" key="4">
    <source>
        <dbReference type="ARBA" id="ARBA00035245"/>
    </source>
</evidence>
<keyword evidence="3 5" id="KW-0687">Ribonucleoprotein</keyword>
<reference evidence="9" key="1">
    <citation type="submission" date="2023-05" db="EMBL/GenBank/DDBJ databases">
        <title>Anaerotaeda fermentans gen. nov., sp. nov., a novel anaerobic planctomycete of the new family within the order Sedimentisphaerales isolated from Taman Peninsula, Russia.</title>
        <authorList>
            <person name="Khomyakova M.A."/>
            <person name="Merkel A.Y."/>
            <person name="Slobodkin A.I."/>
        </authorList>
    </citation>
    <scope>NUCLEOTIDE SEQUENCE</scope>
    <source>
        <strain evidence="9">M17dextr</strain>
    </source>
</reference>
<dbReference type="GO" id="GO:0019843">
    <property type="term" value="F:rRNA binding"/>
    <property type="evidence" value="ECO:0007669"/>
    <property type="project" value="UniProtKB-UniRule"/>
</dbReference>
<evidence type="ECO:0000313" key="9">
    <source>
        <dbReference type="EMBL" id="MDI6449171.1"/>
    </source>
</evidence>
<comment type="subunit">
    <text evidence="5">Part of the 50S ribosomal subunit; part of the 5S rRNA/L5/L18/L25 subcomplex. Contacts the 5S rRNA and the P site tRNA. Forms a bridge to the 30S subunit in the 70S ribosome.</text>
</comment>
<dbReference type="InterPro" id="IPR022803">
    <property type="entry name" value="Ribosomal_uL5_dom_sf"/>
</dbReference>
<evidence type="ECO:0000259" key="7">
    <source>
        <dbReference type="Pfam" id="PF00281"/>
    </source>
</evidence>
<dbReference type="NCBIfam" id="NF000585">
    <property type="entry name" value="PRK00010.1"/>
    <property type="match status" value="1"/>
</dbReference>
<dbReference type="InterPro" id="IPR031310">
    <property type="entry name" value="Ribosomal_uL5_N"/>
</dbReference>
<evidence type="ECO:0000256" key="3">
    <source>
        <dbReference type="ARBA" id="ARBA00023274"/>
    </source>
</evidence>
<dbReference type="GO" id="GO:0006412">
    <property type="term" value="P:translation"/>
    <property type="evidence" value="ECO:0007669"/>
    <property type="project" value="UniProtKB-UniRule"/>
</dbReference>
<comment type="similarity">
    <text evidence="1 5 6">Belongs to the universal ribosomal protein uL5 family.</text>
</comment>
<evidence type="ECO:0000256" key="1">
    <source>
        <dbReference type="ARBA" id="ARBA00008553"/>
    </source>
</evidence>
<dbReference type="HAMAP" id="MF_01333_B">
    <property type="entry name" value="Ribosomal_uL5_B"/>
    <property type="match status" value="1"/>
</dbReference>
<dbReference type="RefSeq" id="WP_349244579.1">
    <property type="nucleotide sequence ID" value="NZ_JASCXX010000009.1"/>
</dbReference>
<gene>
    <name evidence="5 9" type="primary">rplE</name>
    <name evidence="9" type="ORF">QJ522_08955</name>
</gene>
<comment type="caution">
    <text evidence="9">The sequence shown here is derived from an EMBL/GenBank/DDBJ whole genome shotgun (WGS) entry which is preliminary data.</text>
</comment>
<feature type="domain" description="Large ribosomal subunit protein uL5 C-terminal" evidence="8">
    <location>
        <begin position="85"/>
        <end position="177"/>
    </location>
</feature>
<keyword evidence="5" id="KW-0699">rRNA-binding</keyword>
<dbReference type="AlphaFoldDB" id="A0AAW6TZ79"/>
<dbReference type="InterPro" id="IPR020929">
    <property type="entry name" value="Ribosomal_uL5_CS"/>
</dbReference>
<proteinExistence type="inferred from homology"/>
<organism evidence="9 10">
    <name type="scientific">Anaerobaca lacustris</name>
    <dbReference type="NCBI Taxonomy" id="3044600"/>
    <lineage>
        <taxon>Bacteria</taxon>
        <taxon>Pseudomonadati</taxon>
        <taxon>Planctomycetota</taxon>
        <taxon>Phycisphaerae</taxon>
        <taxon>Sedimentisphaerales</taxon>
        <taxon>Anaerobacaceae</taxon>
        <taxon>Anaerobaca</taxon>
    </lineage>
</organism>
<protein>
    <recommendedName>
        <fullName evidence="4 5">Large ribosomal subunit protein uL5</fullName>
    </recommendedName>
</protein>
<evidence type="ECO:0000259" key="8">
    <source>
        <dbReference type="Pfam" id="PF00673"/>
    </source>
</evidence>
<evidence type="ECO:0000256" key="2">
    <source>
        <dbReference type="ARBA" id="ARBA00022980"/>
    </source>
</evidence>
<dbReference type="Pfam" id="PF00281">
    <property type="entry name" value="Ribosomal_L5"/>
    <property type="match status" value="1"/>
</dbReference>
<dbReference type="GO" id="GO:0003735">
    <property type="term" value="F:structural constituent of ribosome"/>
    <property type="evidence" value="ECO:0007669"/>
    <property type="project" value="InterPro"/>
</dbReference>
<evidence type="ECO:0000256" key="5">
    <source>
        <dbReference type="HAMAP-Rule" id="MF_01333"/>
    </source>
</evidence>
<accession>A0AAW6TZ79</accession>
<sequence>MARLRDLYKAKIVPELTREFHYGNVMAVPKVVKVVVSMGIGKACQDKKFLEMGKKDLAVITGQSPAVCKAKKSVSNFKVREGQETGLKVTLRGVRMYEFMDRLINLAIPRVRDFRGLNPNGFDGRGNYSMGLSEQSVFPEINPAKVESQQGMNVCFVTTAKTDEEARKLLSLFGMPFRGQAEAKPAS</sequence>
<dbReference type="GO" id="GO:1990904">
    <property type="term" value="C:ribonucleoprotein complex"/>
    <property type="evidence" value="ECO:0007669"/>
    <property type="project" value="UniProtKB-KW"/>
</dbReference>
<keyword evidence="5" id="KW-0694">RNA-binding</keyword>
<evidence type="ECO:0000313" key="10">
    <source>
        <dbReference type="Proteomes" id="UP001431776"/>
    </source>
</evidence>
<dbReference type="Gene3D" id="3.30.1440.10">
    <property type="match status" value="1"/>
</dbReference>
<dbReference type="Pfam" id="PF00673">
    <property type="entry name" value="Ribosomal_L5_C"/>
    <property type="match status" value="1"/>
</dbReference>
<dbReference type="PANTHER" id="PTHR11994">
    <property type="entry name" value="60S RIBOSOMAL PROTEIN L11-RELATED"/>
    <property type="match status" value="1"/>
</dbReference>
<dbReference type="EMBL" id="JASCXX010000009">
    <property type="protein sequence ID" value="MDI6449171.1"/>
    <property type="molecule type" value="Genomic_DNA"/>
</dbReference>
<evidence type="ECO:0000256" key="6">
    <source>
        <dbReference type="RuleBase" id="RU003930"/>
    </source>
</evidence>
<dbReference type="InterPro" id="IPR031309">
    <property type="entry name" value="Ribosomal_uL5_C"/>
</dbReference>
<dbReference type="PIRSF" id="PIRSF002161">
    <property type="entry name" value="Ribosomal_L5"/>
    <property type="match status" value="1"/>
</dbReference>
<keyword evidence="2 5" id="KW-0689">Ribosomal protein</keyword>
<dbReference type="InterPro" id="IPR002132">
    <property type="entry name" value="Ribosomal_uL5"/>
</dbReference>
<keyword evidence="10" id="KW-1185">Reference proteome</keyword>
<keyword evidence="5" id="KW-0820">tRNA-binding</keyword>
<dbReference type="SUPFAM" id="SSF55282">
    <property type="entry name" value="RL5-like"/>
    <property type="match status" value="1"/>
</dbReference>
<dbReference type="Proteomes" id="UP001431776">
    <property type="component" value="Unassembled WGS sequence"/>
</dbReference>
<feature type="domain" description="Large ribosomal subunit protein uL5 N-terminal" evidence="7">
    <location>
        <begin position="24"/>
        <end position="80"/>
    </location>
</feature>
<dbReference type="FunFam" id="3.30.1440.10:FF:000001">
    <property type="entry name" value="50S ribosomal protein L5"/>
    <property type="match status" value="1"/>
</dbReference>
<comment type="function">
    <text evidence="5">This is 1 of the proteins that bind and probably mediate the attachment of the 5S RNA into the large ribosomal subunit, where it forms part of the central protuberance. In the 70S ribosome it contacts protein S13 of the 30S subunit (bridge B1b), connecting the 2 subunits; this bridge is implicated in subunit movement. Contacts the P site tRNA; the 5S rRNA and some of its associated proteins might help stabilize positioning of ribosome-bound tRNAs.</text>
</comment>
<dbReference type="GO" id="GO:0000049">
    <property type="term" value="F:tRNA binding"/>
    <property type="evidence" value="ECO:0007669"/>
    <property type="project" value="UniProtKB-UniRule"/>
</dbReference>
<dbReference type="PROSITE" id="PS00358">
    <property type="entry name" value="RIBOSOMAL_L5"/>
    <property type="match status" value="1"/>
</dbReference>